<dbReference type="Gene3D" id="3.90.550.10">
    <property type="entry name" value="Spore Coat Polysaccharide Biosynthesis Protein SpsA, Chain A"/>
    <property type="match status" value="1"/>
</dbReference>
<feature type="site" description="Positions MEP for the nucleophilic attack" evidence="7">
    <location>
        <position position="157"/>
    </location>
</feature>
<dbReference type="InterPro" id="IPR050088">
    <property type="entry name" value="IspD/TarI_cytidylyltransf_bact"/>
</dbReference>
<dbReference type="Pfam" id="PF01128">
    <property type="entry name" value="IspD"/>
    <property type="match status" value="1"/>
</dbReference>
<feature type="site" description="Positions MEP for the nucleophilic attack" evidence="7">
    <location>
        <position position="213"/>
    </location>
</feature>
<dbReference type="UniPathway" id="UPA00056">
    <property type="reaction ID" value="UER00093"/>
</dbReference>
<feature type="site" description="Transition state stabilizer" evidence="7">
    <location>
        <position position="24"/>
    </location>
</feature>
<dbReference type="GO" id="GO:0050518">
    <property type="term" value="F:2-C-methyl-D-erythritol 4-phosphate cytidylyltransferase activity"/>
    <property type="evidence" value="ECO:0007669"/>
    <property type="project" value="UniProtKB-UniRule"/>
</dbReference>
<proteinExistence type="inferred from homology"/>
<feature type="site" description="Transition state stabilizer" evidence="7">
    <location>
        <position position="17"/>
    </location>
</feature>
<dbReference type="CDD" id="cd02516">
    <property type="entry name" value="CDP-ME_synthetase"/>
    <property type="match status" value="1"/>
</dbReference>
<dbReference type="InterPro" id="IPR018294">
    <property type="entry name" value="ISPD_synthase_CS"/>
</dbReference>
<dbReference type="InterPro" id="IPR001228">
    <property type="entry name" value="IspD"/>
</dbReference>
<gene>
    <name evidence="7" type="primary">ispD</name>
    <name evidence="8" type="ORF">SAMN06265218_106258</name>
</gene>
<dbReference type="SUPFAM" id="SSF53448">
    <property type="entry name" value="Nucleotide-diphospho-sugar transferases"/>
    <property type="match status" value="1"/>
</dbReference>
<dbReference type="EC" id="2.7.7.60" evidence="7"/>
<dbReference type="EMBL" id="FXTH01000006">
    <property type="protein sequence ID" value="SMO60985.1"/>
    <property type="molecule type" value="Genomic_DNA"/>
</dbReference>
<comment type="similarity">
    <text evidence="3 7">Belongs to the IspD/TarI cytidylyltransferase family. IspD subfamily.</text>
</comment>
<keyword evidence="5 7" id="KW-0548">Nucleotidyltransferase</keyword>
<dbReference type="AlphaFoldDB" id="A0A521CNM2"/>
<dbReference type="RefSeq" id="WP_142714234.1">
    <property type="nucleotide sequence ID" value="NZ_FXTH01000006.1"/>
</dbReference>
<dbReference type="PANTHER" id="PTHR32125:SF4">
    <property type="entry name" value="2-C-METHYL-D-ERYTHRITOL 4-PHOSPHATE CYTIDYLYLTRANSFERASE, CHLOROPLASTIC"/>
    <property type="match status" value="1"/>
</dbReference>
<evidence type="ECO:0000256" key="3">
    <source>
        <dbReference type="ARBA" id="ARBA00009789"/>
    </source>
</evidence>
<keyword evidence="6 7" id="KW-0414">Isoprene biosynthesis</keyword>
<dbReference type="OrthoDB" id="9806837at2"/>
<dbReference type="InterPro" id="IPR029044">
    <property type="entry name" value="Nucleotide-diphossugar_trans"/>
</dbReference>
<dbReference type="PANTHER" id="PTHR32125">
    <property type="entry name" value="2-C-METHYL-D-ERYTHRITOL 4-PHOSPHATE CYTIDYLYLTRANSFERASE, CHLOROPLASTIC"/>
    <property type="match status" value="1"/>
</dbReference>
<dbReference type="PROSITE" id="PS01295">
    <property type="entry name" value="ISPD"/>
    <property type="match status" value="1"/>
</dbReference>
<evidence type="ECO:0000256" key="1">
    <source>
        <dbReference type="ARBA" id="ARBA00001282"/>
    </source>
</evidence>
<accession>A0A521CNM2</accession>
<sequence length="232" mass="25745">MADPKALIIPAAGSGSRMRKETPKPYLMLEGCTILERTISAFIPLASLRQVVVATSEALLEDTRDLLKTILPDHIDGLAVVGGAERQHSIRNALDQIADEAELVLVHDAVRPFVEHRHIEACCQAASEVGAALLGVPSRDTIKHLDDQHMVRETPPRSQMWQAQTPQIFKKELLTEAYRRAEEEDFTATDDASLIERMGHPVKMVEGGRMNIKLTYPVDLELASLLIAKNRK</sequence>
<protein>
    <recommendedName>
        <fullName evidence="7">2-C-methyl-D-erythritol 4-phosphate cytidylyltransferase</fullName>
        <ecNumber evidence="7">2.7.7.60</ecNumber>
    </recommendedName>
    <alternativeName>
        <fullName evidence="7">4-diphosphocytidyl-2C-methyl-D-erythritol synthase</fullName>
    </alternativeName>
    <alternativeName>
        <fullName evidence="7">MEP cytidylyltransferase</fullName>
        <shortName evidence="7">MCT</shortName>
    </alternativeName>
</protein>
<evidence type="ECO:0000256" key="7">
    <source>
        <dbReference type="HAMAP-Rule" id="MF_00108"/>
    </source>
</evidence>
<evidence type="ECO:0000256" key="2">
    <source>
        <dbReference type="ARBA" id="ARBA00004787"/>
    </source>
</evidence>
<keyword evidence="4 7" id="KW-0808">Transferase</keyword>
<evidence type="ECO:0000256" key="5">
    <source>
        <dbReference type="ARBA" id="ARBA00022695"/>
    </source>
</evidence>
<organism evidence="8 9">
    <name type="scientific">Fodinibius sediminis</name>
    <dbReference type="NCBI Taxonomy" id="1214077"/>
    <lineage>
        <taxon>Bacteria</taxon>
        <taxon>Pseudomonadati</taxon>
        <taxon>Balneolota</taxon>
        <taxon>Balneolia</taxon>
        <taxon>Balneolales</taxon>
        <taxon>Balneolaceae</taxon>
        <taxon>Fodinibius</taxon>
    </lineage>
</organism>
<comment type="pathway">
    <text evidence="2 7">Isoprenoid biosynthesis; isopentenyl diphosphate biosynthesis via DXP pathway; isopentenyl diphosphate from 1-deoxy-D-xylulose 5-phosphate: step 2/6.</text>
</comment>
<dbReference type="InterPro" id="IPR034683">
    <property type="entry name" value="IspD/TarI"/>
</dbReference>
<reference evidence="8 9" key="1">
    <citation type="submission" date="2017-05" db="EMBL/GenBank/DDBJ databases">
        <authorList>
            <person name="Varghese N."/>
            <person name="Submissions S."/>
        </authorList>
    </citation>
    <scope>NUCLEOTIDE SEQUENCE [LARGE SCALE GENOMIC DNA]</scope>
    <source>
        <strain evidence="8 9">DSM 21194</strain>
    </source>
</reference>
<dbReference type="FunFam" id="3.90.550.10:FF:000003">
    <property type="entry name" value="2-C-methyl-D-erythritol 4-phosphate cytidylyltransferase"/>
    <property type="match status" value="1"/>
</dbReference>
<comment type="function">
    <text evidence="7">Catalyzes the formation of 4-diphosphocytidyl-2-C-methyl-D-erythritol from CTP and 2-C-methyl-D-erythritol 4-phosphate (MEP).</text>
</comment>
<dbReference type="NCBIfam" id="TIGR00453">
    <property type="entry name" value="ispD"/>
    <property type="match status" value="1"/>
</dbReference>
<dbReference type="HAMAP" id="MF_00108">
    <property type="entry name" value="IspD"/>
    <property type="match status" value="1"/>
</dbReference>
<comment type="catalytic activity">
    <reaction evidence="1 7">
        <text>2-C-methyl-D-erythritol 4-phosphate + CTP + H(+) = 4-CDP-2-C-methyl-D-erythritol + diphosphate</text>
        <dbReference type="Rhea" id="RHEA:13429"/>
        <dbReference type="ChEBI" id="CHEBI:15378"/>
        <dbReference type="ChEBI" id="CHEBI:33019"/>
        <dbReference type="ChEBI" id="CHEBI:37563"/>
        <dbReference type="ChEBI" id="CHEBI:57823"/>
        <dbReference type="ChEBI" id="CHEBI:58262"/>
        <dbReference type="EC" id="2.7.7.60"/>
    </reaction>
</comment>
<evidence type="ECO:0000256" key="4">
    <source>
        <dbReference type="ARBA" id="ARBA00022679"/>
    </source>
</evidence>
<dbReference type="Proteomes" id="UP000317593">
    <property type="component" value="Unassembled WGS sequence"/>
</dbReference>
<keyword evidence="9" id="KW-1185">Reference proteome</keyword>
<dbReference type="GO" id="GO:0019288">
    <property type="term" value="P:isopentenyl diphosphate biosynthetic process, methylerythritol 4-phosphate pathway"/>
    <property type="evidence" value="ECO:0007669"/>
    <property type="project" value="UniProtKB-UniRule"/>
</dbReference>
<evidence type="ECO:0000256" key="6">
    <source>
        <dbReference type="ARBA" id="ARBA00023229"/>
    </source>
</evidence>
<name>A0A521CNM2_9BACT</name>
<evidence type="ECO:0000313" key="8">
    <source>
        <dbReference type="EMBL" id="SMO60985.1"/>
    </source>
</evidence>
<evidence type="ECO:0000313" key="9">
    <source>
        <dbReference type="Proteomes" id="UP000317593"/>
    </source>
</evidence>